<dbReference type="EMBL" id="NAJN01001657">
    <property type="protein sequence ID" value="TKA61903.1"/>
    <property type="molecule type" value="Genomic_DNA"/>
</dbReference>
<keyword evidence="3" id="KW-1185">Reference proteome</keyword>
<dbReference type="Proteomes" id="UP000308768">
    <property type="component" value="Unassembled WGS sequence"/>
</dbReference>
<comment type="caution">
    <text evidence="2">The sequence shown here is derived from an EMBL/GenBank/DDBJ whole genome shotgun (WGS) entry which is preliminary data.</text>
</comment>
<name>A0A4U0WHU5_9PEZI</name>
<feature type="compositionally biased region" description="Polar residues" evidence="1">
    <location>
        <begin position="257"/>
        <end position="277"/>
    </location>
</feature>
<evidence type="ECO:0000256" key="1">
    <source>
        <dbReference type="SAM" id="MobiDB-lite"/>
    </source>
</evidence>
<dbReference type="AlphaFoldDB" id="A0A4U0WHU5"/>
<feature type="compositionally biased region" description="Basic and acidic residues" evidence="1">
    <location>
        <begin position="301"/>
        <end position="313"/>
    </location>
</feature>
<dbReference type="OrthoDB" id="185175at2759"/>
<organism evidence="2 3">
    <name type="scientific">Cryomyces minteri</name>
    <dbReference type="NCBI Taxonomy" id="331657"/>
    <lineage>
        <taxon>Eukaryota</taxon>
        <taxon>Fungi</taxon>
        <taxon>Dikarya</taxon>
        <taxon>Ascomycota</taxon>
        <taxon>Pezizomycotina</taxon>
        <taxon>Dothideomycetes</taxon>
        <taxon>Dothideomycetes incertae sedis</taxon>
        <taxon>Cryomyces</taxon>
    </lineage>
</organism>
<sequence>MAYMAIGCISLLNPRFHDNLNGGSSSDPYEGPASIVTSLSADLPSPASPNHSREGSKSFFSNLQATPSSSSLTSSQGAPKQIDESQPAEAPKSQGHLQQDQAEPTSDLALAGVDPATTDAASSHTANSSQQDSVTSSKPDSSSQHNTGILNKKAPNKHRFQVMARSGSVRTDDASMLEPKSKAKSKSKPSTPNRLEEQERKQSKHKATPSALKTAPMEKDRSFREMMNSTMRTRSADRHPVTRSEDDGLAPPKDKSQGLSSSYRESGHNSFLSNFKSGGSKAADGIGKAGKFLGKFTRSGSNHEKEPAVEEHY</sequence>
<dbReference type="STRING" id="331657.A0A4U0WHU5"/>
<reference evidence="2 3" key="1">
    <citation type="submission" date="2017-03" db="EMBL/GenBank/DDBJ databases">
        <title>Genomes of endolithic fungi from Antarctica.</title>
        <authorList>
            <person name="Coleine C."/>
            <person name="Masonjones S."/>
            <person name="Stajich J.E."/>
        </authorList>
    </citation>
    <scope>NUCLEOTIDE SEQUENCE [LARGE SCALE GENOMIC DNA]</scope>
    <source>
        <strain evidence="2 3">CCFEE 5187</strain>
    </source>
</reference>
<feature type="compositionally biased region" description="Low complexity" evidence="1">
    <location>
        <begin position="38"/>
        <end position="49"/>
    </location>
</feature>
<proteinExistence type="predicted"/>
<accession>A0A4U0WHU5</accession>
<feature type="compositionally biased region" description="Low complexity" evidence="1">
    <location>
        <begin position="133"/>
        <end position="143"/>
    </location>
</feature>
<feature type="compositionally biased region" description="Polar residues" evidence="1">
    <location>
        <begin position="119"/>
        <end position="132"/>
    </location>
</feature>
<feature type="compositionally biased region" description="Basic and acidic residues" evidence="1">
    <location>
        <begin position="234"/>
        <end position="256"/>
    </location>
</feature>
<feature type="non-terminal residue" evidence="2">
    <location>
        <position position="313"/>
    </location>
</feature>
<protein>
    <submittedName>
        <fullName evidence="2">Uncharacterized protein</fullName>
    </submittedName>
</protein>
<feature type="compositionally biased region" description="Polar residues" evidence="1">
    <location>
        <begin position="95"/>
        <end position="104"/>
    </location>
</feature>
<feature type="compositionally biased region" description="Low complexity" evidence="1">
    <location>
        <begin position="63"/>
        <end position="79"/>
    </location>
</feature>
<gene>
    <name evidence="2" type="ORF">B0A49_08966</name>
</gene>
<feature type="region of interest" description="Disordered" evidence="1">
    <location>
        <begin position="21"/>
        <end position="313"/>
    </location>
</feature>
<evidence type="ECO:0000313" key="2">
    <source>
        <dbReference type="EMBL" id="TKA61903.1"/>
    </source>
</evidence>
<evidence type="ECO:0000313" key="3">
    <source>
        <dbReference type="Proteomes" id="UP000308768"/>
    </source>
</evidence>